<dbReference type="AlphaFoldDB" id="G7L478"/>
<dbReference type="InterPro" id="IPR049932">
    <property type="entry name" value="NEAP1-4"/>
</dbReference>
<dbReference type="PANTHER" id="PTHR48145:SF5">
    <property type="entry name" value="NUCLEAR ENVELOPE-ASSOCIATED PROTEIN 2"/>
    <property type="match status" value="1"/>
</dbReference>
<dbReference type="EMBL" id="CM001223">
    <property type="protein sequence ID" value="AES77595.1"/>
    <property type="molecule type" value="Genomic_DNA"/>
</dbReference>
<dbReference type="PANTHER" id="PTHR48145">
    <property type="entry name" value="NUCLEAR ENVELOPE-ASSOCIATED PROTEIN 1"/>
    <property type="match status" value="1"/>
</dbReference>
<evidence type="ECO:0000313" key="3">
    <source>
        <dbReference type="Proteomes" id="UP000002051"/>
    </source>
</evidence>
<reference evidence="1 3" key="2">
    <citation type="journal article" date="2014" name="BMC Genomics">
        <title>An improved genome release (version Mt4.0) for the model legume Medicago truncatula.</title>
        <authorList>
            <person name="Tang H."/>
            <person name="Krishnakumar V."/>
            <person name="Bidwell S."/>
            <person name="Rosen B."/>
            <person name="Chan A."/>
            <person name="Zhou S."/>
            <person name="Gentzbittel L."/>
            <person name="Childs K.L."/>
            <person name="Yandell M."/>
            <person name="Gundlach H."/>
            <person name="Mayer K.F."/>
            <person name="Schwartz D.C."/>
            <person name="Town C.D."/>
        </authorList>
    </citation>
    <scope>GENOME REANNOTATION</scope>
    <source>
        <strain evidence="2 3">cv. Jemalong A17</strain>
    </source>
</reference>
<proteinExistence type="predicted"/>
<dbReference type="Proteomes" id="UP000002051">
    <property type="component" value="Unassembled WGS sequence"/>
</dbReference>
<dbReference type="PaxDb" id="3880-AES77595"/>
<dbReference type="HOGENOM" id="CLU_2945242_0_0_1"/>
<accession>G7L478</accession>
<sequence>MRKSSLREHEEHAIRLGGQLDNLQKNLQARKFSQLRDEVFSIERHIMEALAKSREQGLQK</sequence>
<protein>
    <submittedName>
        <fullName evidence="1">Encodes alpha-helical IF (Intermediate filament)-like protein, putative</fullName>
    </submittedName>
</protein>
<dbReference type="EnsemblPlants" id="AES77595">
    <property type="protein sequence ID" value="AES77595"/>
    <property type="gene ID" value="MTR_7g012670"/>
</dbReference>
<evidence type="ECO:0000313" key="1">
    <source>
        <dbReference type="EMBL" id="AES77595.1"/>
    </source>
</evidence>
<evidence type="ECO:0000313" key="2">
    <source>
        <dbReference type="EnsemblPlants" id="AES77595"/>
    </source>
</evidence>
<reference evidence="1 3" key="1">
    <citation type="journal article" date="2011" name="Nature">
        <title>The Medicago genome provides insight into the evolution of rhizobial symbioses.</title>
        <authorList>
            <person name="Young N.D."/>
            <person name="Debelle F."/>
            <person name="Oldroyd G.E."/>
            <person name="Geurts R."/>
            <person name="Cannon S.B."/>
            <person name="Udvardi M.K."/>
            <person name="Benedito V.A."/>
            <person name="Mayer K.F."/>
            <person name="Gouzy J."/>
            <person name="Schoof H."/>
            <person name="Van de Peer Y."/>
            <person name="Proost S."/>
            <person name="Cook D.R."/>
            <person name="Meyers B.C."/>
            <person name="Spannagl M."/>
            <person name="Cheung F."/>
            <person name="De Mita S."/>
            <person name="Krishnakumar V."/>
            <person name="Gundlach H."/>
            <person name="Zhou S."/>
            <person name="Mudge J."/>
            <person name="Bharti A.K."/>
            <person name="Murray J.D."/>
            <person name="Naoumkina M.A."/>
            <person name="Rosen B."/>
            <person name="Silverstein K.A."/>
            <person name="Tang H."/>
            <person name="Rombauts S."/>
            <person name="Zhao P.X."/>
            <person name="Zhou P."/>
            <person name="Barbe V."/>
            <person name="Bardou P."/>
            <person name="Bechner M."/>
            <person name="Bellec A."/>
            <person name="Berger A."/>
            <person name="Berges H."/>
            <person name="Bidwell S."/>
            <person name="Bisseling T."/>
            <person name="Choisne N."/>
            <person name="Couloux A."/>
            <person name="Denny R."/>
            <person name="Deshpande S."/>
            <person name="Dai X."/>
            <person name="Doyle J.J."/>
            <person name="Dudez A.M."/>
            <person name="Farmer A.D."/>
            <person name="Fouteau S."/>
            <person name="Franken C."/>
            <person name="Gibelin C."/>
            <person name="Gish J."/>
            <person name="Goldstein S."/>
            <person name="Gonzalez A.J."/>
            <person name="Green P.J."/>
            <person name="Hallab A."/>
            <person name="Hartog M."/>
            <person name="Hua A."/>
            <person name="Humphray S.J."/>
            <person name="Jeong D.H."/>
            <person name="Jing Y."/>
            <person name="Jocker A."/>
            <person name="Kenton S.M."/>
            <person name="Kim D.J."/>
            <person name="Klee K."/>
            <person name="Lai H."/>
            <person name="Lang C."/>
            <person name="Lin S."/>
            <person name="Macmil S.L."/>
            <person name="Magdelenat G."/>
            <person name="Matthews L."/>
            <person name="McCorrison J."/>
            <person name="Monaghan E.L."/>
            <person name="Mun J.H."/>
            <person name="Najar F.Z."/>
            <person name="Nicholson C."/>
            <person name="Noirot C."/>
            <person name="O'Bleness M."/>
            <person name="Paule C.R."/>
            <person name="Poulain J."/>
            <person name="Prion F."/>
            <person name="Qin B."/>
            <person name="Qu C."/>
            <person name="Retzel E.F."/>
            <person name="Riddle C."/>
            <person name="Sallet E."/>
            <person name="Samain S."/>
            <person name="Samson N."/>
            <person name="Sanders I."/>
            <person name="Saurat O."/>
            <person name="Scarpelli C."/>
            <person name="Schiex T."/>
            <person name="Segurens B."/>
            <person name="Severin A.J."/>
            <person name="Sherrier D.J."/>
            <person name="Shi R."/>
            <person name="Sims S."/>
            <person name="Singer S.R."/>
            <person name="Sinharoy S."/>
            <person name="Sterck L."/>
            <person name="Viollet A."/>
            <person name="Wang B.B."/>
            <person name="Wang K."/>
            <person name="Wang M."/>
            <person name="Wang X."/>
            <person name="Warfsmann J."/>
            <person name="Weissenbach J."/>
            <person name="White D.D."/>
            <person name="White J.D."/>
            <person name="Wiley G.B."/>
            <person name="Wincker P."/>
            <person name="Xing Y."/>
            <person name="Yang L."/>
            <person name="Yao Z."/>
            <person name="Ying F."/>
            <person name="Zhai J."/>
            <person name="Zhou L."/>
            <person name="Zuber A."/>
            <person name="Denarie J."/>
            <person name="Dixon R.A."/>
            <person name="May G.D."/>
            <person name="Schwartz D.C."/>
            <person name="Rogers J."/>
            <person name="Quetier F."/>
            <person name="Town C.D."/>
            <person name="Roe B.A."/>
        </authorList>
    </citation>
    <scope>NUCLEOTIDE SEQUENCE [LARGE SCALE GENOMIC DNA]</scope>
    <source>
        <strain evidence="1">A17</strain>
        <strain evidence="2 3">cv. Jemalong A17</strain>
    </source>
</reference>
<organism evidence="1 3">
    <name type="scientific">Medicago truncatula</name>
    <name type="common">Barrel medic</name>
    <name type="synonym">Medicago tribuloides</name>
    <dbReference type="NCBI Taxonomy" id="3880"/>
    <lineage>
        <taxon>Eukaryota</taxon>
        <taxon>Viridiplantae</taxon>
        <taxon>Streptophyta</taxon>
        <taxon>Embryophyta</taxon>
        <taxon>Tracheophyta</taxon>
        <taxon>Spermatophyta</taxon>
        <taxon>Magnoliopsida</taxon>
        <taxon>eudicotyledons</taxon>
        <taxon>Gunneridae</taxon>
        <taxon>Pentapetalae</taxon>
        <taxon>rosids</taxon>
        <taxon>fabids</taxon>
        <taxon>Fabales</taxon>
        <taxon>Fabaceae</taxon>
        <taxon>Papilionoideae</taxon>
        <taxon>50 kb inversion clade</taxon>
        <taxon>NPAAA clade</taxon>
        <taxon>Hologalegina</taxon>
        <taxon>IRL clade</taxon>
        <taxon>Trifolieae</taxon>
        <taxon>Medicago</taxon>
    </lineage>
</organism>
<gene>
    <name evidence="1" type="ordered locus">MTR_7g012670</name>
</gene>
<reference evidence="2" key="3">
    <citation type="submission" date="2015-04" db="UniProtKB">
        <authorList>
            <consortium name="EnsemblPlants"/>
        </authorList>
    </citation>
    <scope>IDENTIFICATION</scope>
    <source>
        <strain evidence="2">cv. Jemalong A17</strain>
    </source>
</reference>
<keyword evidence="3" id="KW-1185">Reference proteome</keyword>
<name>G7L478_MEDTR</name>